<comment type="caution">
    <text evidence="2">The sequence shown here is derived from an EMBL/GenBank/DDBJ whole genome shotgun (WGS) entry which is preliminary data.</text>
</comment>
<reference evidence="2 3" key="1">
    <citation type="journal article" date="2019" name="Int. J. Syst. Evol. Microbiol.">
        <title>The Global Catalogue of Microorganisms (GCM) 10K type strain sequencing project: providing services to taxonomists for standard genome sequencing and annotation.</title>
        <authorList>
            <consortium name="The Broad Institute Genomics Platform"/>
            <consortium name="The Broad Institute Genome Sequencing Center for Infectious Disease"/>
            <person name="Wu L."/>
            <person name="Ma J."/>
        </authorList>
    </citation>
    <scope>NUCLEOTIDE SEQUENCE [LARGE SCALE GENOMIC DNA]</scope>
    <source>
        <strain evidence="2 3">CGMCC 1.12543</strain>
    </source>
</reference>
<feature type="transmembrane region" description="Helical" evidence="1">
    <location>
        <begin position="47"/>
        <end position="70"/>
    </location>
</feature>
<evidence type="ECO:0000313" key="3">
    <source>
        <dbReference type="Proteomes" id="UP001596099"/>
    </source>
</evidence>
<keyword evidence="1" id="KW-1133">Transmembrane helix</keyword>
<accession>A0ABD5RQ48</accession>
<sequence>MSEEHHETTESTVRNGADGALHGRWVDVLDSDVDLRLVGIHVALTPIAAFACQQAGLGLWWGVFVVWSVYPFTWMRQEMTEPSRN</sequence>
<dbReference type="EMBL" id="JBHSQH010000001">
    <property type="protein sequence ID" value="MFC5972463.1"/>
    <property type="molecule type" value="Genomic_DNA"/>
</dbReference>
<evidence type="ECO:0000256" key="1">
    <source>
        <dbReference type="SAM" id="Phobius"/>
    </source>
</evidence>
<proteinExistence type="predicted"/>
<protein>
    <submittedName>
        <fullName evidence="2">Uncharacterized protein</fullName>
    </submittedName>
</protein>
<dbReference type="Proteomes" id="UP001596099">
    <property type="component" value="Unassembled WGS sequence"/>
</dbReference>
<keyword evidence="1" id="KW-0472">Membrane</keyword>
<name>A0ABD5RQ48_9EURY</name>
<dbReference type="AlphaFoldDB" id="A0ABD5RQ48"/>
<keyword evidence="3" id="KW-1185">Reference proteome</keyword>
<keyword evidence="1" id="KW-0812">Transmembrane</keyword>
<evidence type="ECO:0000313" key="2">
    <source>
        <dbReference type="EMBL" id="MFC5972463.1"/>
    </source>
</evidence>
<dbReference type="RefSeq" id="WP_247415809.1">
    <property type="nucleotide sequence ID" value="NZ_JALLGW010000001.1"/>
</dbReference>
<gene>
    <name evidence="2" type="ORF">ACFPYI_14070</name>
</gene>
<organism evidence="2 3">
    <name type="scientific">Halomarina salina</name>
    <dbReference type="NCBI Taxonomy" id="1872699"/>
    <lineage>
        <taxon>Archaea</taxon>
        <taxon>Methanobacteriati</taxon>
        <taxon>Methanobacteriota</taxon>
        <taxon>Stenosarchaea group</taxon>
        <taxon>Halobacteria</taxon>
        <taxon>Halobacteriales</taxon>
        <taxon>Natronomonadaceae</taxon>
        <taxon>Halomarina</taxon>
    </lineage>
</organism>